<evidence type="ECO:0000313" key="16">
    <source>
        <dbReference type="Proteomes" id="UP000027586"/>
    </source>
</evidence>
<feature type="transmembrane region" description="Helical" evidence="12">
    <location>
        <begin position="35"/>
        <end position="56"/>
    </location>
</feature>
<dbReference type="CDD" id="cd03249">
    <property type="entry name" value="ABC_MTABC3_MDL1_MDL2"/>
    <property type="match status" value="1"/>
</dbReference>
<dbReference type="Pfam" id="PF00005">
    <property type="entry name" value="ABC_tran"/>
    <property type="match status" value="2"/>
</dbReference>
<evidence type="ECO:0000259" key="13">
    <source>
        <dbReference type="PROSITE" id="PS50893"/>
    </source>
</evidence>
<comment type="caution">
    <text evidence="15">The sequence shown here is derived from an EMBL/GenBank/DDBJ whole genome shotgun (WGS) entry which is preliminary data.</text>
</comment>
<feature type="domain" description="ABC transmembrane type-1" evidence="14">
    <location>
        <begin position="799"/>
        <end position="1082"/>
    </location>
</feature>
<keyword evidence="9 12" id="KW-1133">Transmembrane helix</keyword>
<dbReference type="PANTHER" id="PTHR43394">
    <property type="entry name" value="ATP-DEPENDENT PERMEASE MDL1, MITOCHONDRIAL"/>
    <property type="match status" value="1"/>
</dbReference>
<comment type="subcellular location">
    <subcellularLocation>
        <location evidence="1">Membrane</location>
        <topology evidence="1">Multi-pass membrane protein</topology>
    </subcellularLocation>
</comment>
<evidence type="ECO:0000256" key="1">
    <source>
        <dbReference type="ARBA" id="ARBA00004141"/>
    </source>
</evidence>
<keyword evidence="4 12" id="KW-0812">Transmembrane</keyword>
<dbReference type="InterPro" id="IPR003439">
    <property type="entry name" value="ABC_transporter-like_ATP-bd"/>
</dbReference>
<dbReference type="FunFam" id="3.40.50.300:FF:000479">
    <property type="entry name" value="Multidrug resistance protein 1A"/>
    <property type="match status" value="1"/>
</dbReference>
<dbReference type="SUPFAM" id="SSF90123">
    <property type="entry name" value="ABC transporter transmembrane region"/>
    <property type="match status" value="2"/>
</dbReference>
<feature type="domain" description="ABC transporter" evidence="13">
    <location>
        <begin position="1116"/>
        <end position="1332"/>
    </location>
</feature>
<evidence type="ECO:0000256" key="7">
    <source>
        <dbReference type="ARBA" id="ARBA00022840"/>
    </source>
</evidence>
<keyword evidence="5" id="KW-0677">Repeat</keyword>
<dbReference type="SUPFAM" id="SSF52540">
    <property type="entry name" value="P-loop containing nucleoside triphosphate hydrolases"/>
    <property type="match status" value="2"/>
</dbReference>
<evidence type="ECO:0000256" key="12">
    <source>
        <dbReference type="SAM" id="Phobius"/>
    </source>
</evidence>
<feature type="transmembrane region" description="Helical" evidence="12">
    <location>
        <begin position="796"/>
        <end position="818"/>
    </location>
</feature>
<keyword evidence="7" id="KW-0067">ATP-binding</keyword>
<evidence type="ECO:0000256" key="11">
    <source>
        <dbReference type="ARBA" id="ARBA00023180"/>
    </source>
</evidence>
<evidence type="ECO:0000313" key="15">
    <source>
        <dbReference type="EMBL" id="CDH60290.1"/>
    </source>
</evidence>
<feature type="transmembrane region" description="Helical" evidence="12">
    <location>
        <begin position="255"/>
        <end position="275"/>
    </location>
</feature>
<dbReference type="Gene3D" id="1.20.1560.10">
    <property type="entry name" value="ABC transporter type 1, transmembrane domain"/>
    <property type="match status" value="1"/>
</dbReference>
<evidence type="ECO:0000256" key="3">
    <source>
        <dbReference type="ARBA" id="ARBA00022448"/>
    </source>
</evidence>
<feature type="transmembrane region" description="Helical" evidence="12">
    <location>
        <begin position="914"/>
        <end position="934"/>
    </location>
</feature>
<keyword evidence="10 12" id="KW-0472">Membrane</keyword>
<dbReference type="InterPro" id="IPR039421">
    <property type="entry name" value="Type_1_exporter"/>
</dbReference>
<dbReference type="PANTHER" id="PTHR43394:SF11">
    <property type="entry name" value="ATP-BINDING CASSETTE TRANSPORTER"/>
    <property type="match status" value="1"/>
</dbReference>
<dbReference type="InterPro" id="IPR011527">
    <property type="entry name" value="ABC1_TM_dom"/>
</dbReference>
<comment type="similarity">
    <text evidence="2">Belongs to the ABC transporter superfamily. ABCB family. Multidrug resistance exporter (TC 3.A.1.201) subfamily.</text>
</comment>
<keyword evidence="16" id="KW-1185">Reference proteome</keyword>
<keyword evidence="6" id="KW-0547">Nucleotide-binding</keyword>
<evidence type="ECO:0000256" key="5">
    <source>
        <dbReference type="ARBA" id="ARBA00022737"/>
    </source>
</evidence>
<feature type="transmembrane region" description="Helical" evidence="12">
    <location>
        <begin position="838"/>
        <end position="861"/>
    </location>
</feature>
<feature type="transmembrane region" description="Helical" evidence="12">
    <location>
        <begin position="174"/>
        <end position="201"/>
    </location>
</feature>
<dbReference type="InterPro" id="IPR017871">
    <property type="entry name" value="ABC_transporter-like_CS"/>
</dbReference>
<dbReference type="GO" id="GO:0005743">
    <property type="term" value="C:mitochondrial inner membrane"/>
    <property type="evidence" value="ECO:0007669"/>
    <property type="project" value="TreeGrafter"/>
</dbReference>
<dbReference type="EMBL" id="CBTN010000088">
    <property type="protein sequence ID" value="CDH60290.1"/>
    <property type="molecule type" value="Genomic_DNA"/>
</dbReference>
<proteinExistence type="inferred from homology"/>
<feature type="transmembrane region" description="Helical" evidence="12">
    <location>
        <begin position="128"/>
        <end position="154"/>
    </location>
</feature>
<feature type="transmembrane region" description="Helical" evidence="12">
    <location>
        <begin position="356"/>
        <end position="379"/>
    </location>
</feature>
<dbReference type="Pfam" id="PF00664">
    <property type="entry name" value="ABC_membrane"/>
    <property type="match status" value="2"/>
</dbReference>
<dbReference type="PROSITE" id="PS00211">
    <property type="entry name" value="ABC_TRANSPORTER_1"/>
    <property type="match status" value="2"/>
</dbReference>
<dbReference type="PROSITE" id="PS50893">
    <property type="entry name" value="ABC_TRANSPORTER_2"/>
    <property type="match status" value="2"/>
</dbReference>
<dbReference type="InterPro" id="IPR003593">
    <property type="entry name" value="AAA+_ATPase"/>
</dbReference>
<dbReference type="GO" id="GO:0005524">
    <property type="term" value="F:ATP binding"/>
    <property type="evidence" value="ECO:0007669"/>
    <property type="project" value="UniProtKB-KW"/>
</dbReference>
<feature type="transmembrane region" description="Helical" evidence="12">
    <location>
        <begin position="391"/>
        <end position="409"/>
    </location>
</feature>
<dbReference type="Gene3D" id="3.40.50.300">
    <property type="entry name" value="P-loop containing nucleotide triphosphate hydrolases"/>
    <property type="match status" value="3"/>
</dbReference>
<evidence type="ECO:0000256" key="8">
    <source>
        <dbReference type="ARBA" id="ARBA00022967"/>
    </source>
</evidence>
<evidence type="ECO:0000256" key="6">
    <source>
        <dbReference type="ARBA" id="ARBA00022741"/>
    </source>
</evidence>
<evidence type="ECO:0000256" key="4">
    <source>
        <dbReference type="ARBA" id="ARBA00022692"/>
    </source>
</evidence>
<organism evidence="15 16">
    <name type="scientific">Lichtheimia corymbifera JMRC:FSU:9682</name>
    <dbReference type="NCBI Taxonomy" id="1263082"/>
    <lineage>
        <taxon>Eukaryota</taxon>
        <taxon>Fungi</taxon>
        <taxon>Fungi incertae sedis</taxon>
        <taxon>Mucoromycota</taxon>
        <taxon>Mucoromycotina</taxon>
        <taxon>Mucoromycetes</taxon>
        <taxon>Mucorales</taxon>
        <taxon>Lichtheimiaceae</taxon>
        <taxon>Lichtheimia</taxon>
    </lineage>
</organism>
<dbReference type="InterPro" id="IPR036640">
    <property type="entry name" value="ABC1_TM_sf"/>
</dbReference>
<gene>
    <name evidence="15" type="ORF">LCOR_11077.1</name>
</gene>
<dbReference type="PROSITE" id="PS50929">
    <property type="entry name" value="ABC_TM1F"/>
    <property type="match status" value="2"/>
</dbReference>
<keyword evidence="8" id="KW-1278">Translocase</keyword>
<dbReference type="CDD" id="cd18577">
    <property type="entry name" value="ABC_6TM_Pgp_ABCB1_D1_like"/>
    <property type="match status" value="1"/>
</dbReference>
<dbReference type="GO" id="GO:0016887">
    <property type="term" value="F:ATP hydrolysis activity"/>
    <property type="evidence" value="ECO:0007669"/>
    <property type="project" value="InterPro"/>
</dbReference>
<name>A0A068SE46_9FUNG</name>
<feature type="domain" description="ABC transmembrane type-1" evidence="14">
    <location>
        <begin position="132"/>
        <end position="420"/>
    </location>
</feature>
<dbReference type="Proteomes" id="UP000027586">
    <property type="component" value="Unassembled WGS sequence"/>
</dbReference>
<evidence type="ECO:0000259" key="14">
    <source>
        <dbReference type="PROSITE" id="PS50929"/>
    </source>
</evidence>
<feature type="transmembrane region" description="Helical" evidence="12">
    <location>
        <begin position="281"/>
        <end position="300"/>
    </location>
</feature>
<sequence>MQYEQVTYSDRNEGLFKSIYIGVGCVILKTLPPLIIHRCLYVFHPFLFYVMMFFNTTRQTSPFQKMQDQDSISSISQEVISNNDDNPHATTNHRGGQRRFLSSLLRRLQMKRGISIRMLFRFATPKDGYLIAAACICSILVGCLQTASVAIFALTTSDAIESISAGEASLNEGLQPVVVGFAIVGGFIVVLAYIGSTLWIITGENQARSIRILYIKSLMRQDMSWFELRDMDAITSRLALDMQQLQDAISERFGGLVRAIAAFVSGFMMAFIAGWQVAVVIIPVLPLLGIMAYLSIHWLVHSTYKLQDAYGDAASVAQQVVDNIRTVYAFSLQTRFSNMYKAYLVKTRKAGLRRGLYGGLCYAAFVSVLLMTYALAIWYSGNVIARGNIDGWRALTAILGMMLGSITFLQVPGHMMAIAAAYGVARKIFDTIDSTPTIDTPRIGQRFPVITGHIEFNNVSFHYATRPDLQVLNNVNFIVQPGTTVAIVGASGSGKSTVIQLIQRLYDVCSGKILVDGIDIKDVDVRWFRRHVAVVSQEPKLFNMTIRQNLLLGAPTGNITQEQMVFACIQANCHGFISALPDGYDTNVGGNGCKLSVGQRQRIAIARAIISNPPILLLDEATSALDTNSELAVQRALETATARRTTFIVAQRLSTIRNADQIIVIQHGKVAQVGTHQQLLQQRGSTYAKLVRLQEIAIQQQQREDVSDHEQRVAMTAATHQNIVDYEKERMRQTPASDNTSDYHTALAVTPVNATDNMMDAYEMRRTNDKNATKEMAKKRAPILKVIRQMHRNERWLLLLGIAATALAGFIFPAVAYVISHSILDLVQKDRASDKADAYGFCIFLFALAAFVIYALQLICFEAAGELYTERLRGQVFDAYLGQEVAYFDRHTTSVLTSQLAVEARNVYQLVTKVPGDIVQIIFTAITGLLISFLQSPLMTGVVSALSPIVMGASFYEAHIQRSYEHKSIQAHEQCNIIMSEAVKEIRTVVALGQQSFFELQYRKAIEHPHRIARSKAFLSSIGNSLNQGFMMHVSALSLHLGTQYVDQGILDPTAMFVCLFCVLVSVHSIGRLGAFGTTYARAKYAAIAVYSILERKPEIIPDTEGLEPASVDGHVAFHNVAFSYPTRPDTAVFNGDFTMEAKAGMTIGLVGPSGCDNPWIGRALVSQEPVLFGLSIGDNIWLGCASHEDIQVTRQQVEDAARLVGMHDFITSLPQGYDTRVGCSSSSRGIQLSGGQKQRIALARALLRQPKILLLDEATSALDAESEQQIQAAIDQLIHQADRTIFIIAHTLSTVQNADLICYIRDGRIIEQGTHWELLRKRGEYATLVRLQSLR</sequence>
<evidence type="ECO:0000256" key="10">
    <source>
        <dbReference type="ARBA" id="ARBA00023136"/>
    </source>
</evidence>
<evidence type="ECO:0000256" key="9">
    <source>
        <dbReference type="ARBA" id="ARBA00022989"/>
    </source>
</evidence>
<accession>A0A068SE46</accession>
<dbReference type="VEuPathDB" id="FungiDB:LCOR_11077.1"/>
<dbReference type="OrthoDB" id="6500128at2759"/>
<dbReference type="InterPro" id="IPR027417">
    <property type="entry name" value="P-loop_NTPase"/>
</dbReference>
<dbReference type="CDD" id="cd18578">
    <property type="entry name" value="ABC_6TM_Pgp_ABCB1_D2_like"/>
    <property type="match status" value="1"/>
</dbReference>
<dbReference type="GO" id="GO:0090374">
    <property type="term" value="P:oligopeptide export from mitochondrion"/>
    <property type="evidence" value="ECO:0007669"/>
    <property type="project" value="TreeGrafter"/>
</dbReference>
<reference evidence="15" key="1">
    <citation type="submission" date="2013-08" db="EMBL/GenBank/DDBJ databases">
        <title>Gene expansion shapes genome architecture in the human pathogen Lichtheimia corymbifera: an evolutionary genomics analysis in the ancient terrestrial Mucorales (Mucoromycotina).</title>
        <authorList>
            <person name="Schwartze V.U."/>
            <person name="Winter S."/>
            <person name="Shelest E."/>
            <person name="Marcet-Houben M."/>
            <person name="Horn F."/>
            <person name="Wehner S."/>
            <person name="Hoffmann K."/>
            <person name="Riege K."/>
            <person name="Sammeth M."/>
            <person name="Nowrousian M."/>
            <person name="Valiante V."/>
            <person name="Linde J."/>
            <person name="Jacobsen I.D."/>
            <person name="Marz M."/>
            <person name="Brakhage A.A."/>
            <person name="Gabaldon T."/>
            <person name="Bocker S."/>
            <person name="Voigt K."/>
        </authorList>
    </citation>
    <scope>NUCLEOTIDE SEQUENCE [LARGE SCALE GENOMIC DNA]</scope>
    <source>
        <strain evidence="15">FSU 9682</strain>
    </source>
</reference>
<evidence type="ECO:0000256" key="2">
    <source>
        <dbReference type="ARBA" id="ARBA00007577"/>
    </source>
</evidence>
<keyword evidence="3" id="KW-0813">Transport</keyword>
<dbReference type="SMART" id="SM00382">
    <property type="entry name" value="AAA"/>
    <property type="match status" value="2"/>
</dbReference>
<dbReference type="GO" id="GO:0015421">
    <property type="term" value="F:ABC-type oligopeptide transporter activity"/>
    <property type="evidence" value="ECO:0007669"/>
    <property type="project" value="TreeGrafter"/>
</dbReference>
<feature type="domain" description="ABC transporter" evidence="13">
    <location>
        <begin position="454"/>
        <end position="692"/>
    </location>
</feature>
<dbReference type="STRING" id="1263082.A0A068SE46"/>
<protein>
    <submittedName>
        <fullName evidence="15">Multidrug resistance protein 1</fullName>
    </submittedName>
</protein>
<keyword evidence="11" id="KW-0325">Glycoprotein</keyword>